<protein>
    <submittedName>
        <fullName evidence="1">Uncharacterized protein</fullName>
    </submittedName>
</protein>
<keyword evidence="2" id="KW-1185">Reference proteome</keyword>
<organism evidence="1 2">
    <name type="scientific">Absidia repens</name>
    <dbReference type="NCBI Taxonomy" id="90262"/>
    <lineage>
        <taxon>Eukaryota</taxon>
        <taxon>Fungi</taxon>
        <taxon>Fungi incertae sedis</taxon>
        <taxon>Mucoromycota</taxon>
        <taxon>Mucoromycotina</taxon>
        <taxon>Mucoromycetes</taxon>
        <taxon>Mucorales</taxon>
        <taxon>Cunninghamellaceae</taxon>
        <taxon>Absidia</taxon>
    </lineage>
</organism>
<gene>
    <name evidence="1" type="ORF">BCR42DRAFT_468136</name>
</gene>
<accession>A0A1X2I9W1</accession>
<evidence type="ECO:0000313" key="1">
    <source>
        <dbReference type="EMBL" id="ORZ12380.1"/>
    </source>
</evidence>
<proteinExistence type="predicted"/>
<dbReference type="AlphaFoldDB" id="A0A1X2I9W1"/>
<dbReference type="EMBL" id="MCGE01000019">
    <property type="protein sequence ID" value="ORZ12380.1"/>
    <property type="molecule type" value="Genomic_DNA"/>
</dbReference>
<comment type="caution">
    <text evidence="1">The sequence shown here is derived from an EMBL/GenBank/DDBJ whole genome shotgun (WGS) entry which is preliminary data.</text>
</comment>
<sequence>MLSSDQVIAPLPLNNRKIINRLKQDKALRLSSIQTRSEPCNSCGGTEVQPSHYSPTSHIHGQLCGYFFLNFADSQKPFCGLQGRQNRSWVSAKTCHTVDVLLVRQKHHSELPDLSMGDFTSNDLDQHFQLWGDVDPGMKDIFTATDGADNIGGSISIPIKKKNDGTPYHELQTITMNSIWILTNEEQLGYLEAMATQHFAGYEAHVFSEREHFWAKAATMTNYLVPTLLEYVHLKINRPTNTLEIMAYRLEKRRLVNNLLQGPDNRRNVNTVLRRLALADDWEQDAGAALLGEGHADAGLDLANVFVNSGEKYNRKSGTQAQTSRSMQIVSDVNLFPSHPKIPLLAVGVAPSQLPCVDLYLE</sequence>
<dbReference type="OrthoDB" id="2289518at2759"/>
<dbReference type="Proteomes" id="UP000193560">
    <property type="component" value="Unassembled WGS sequence"/>
</dbReference>
<name>A0A1X2I9W1_9FUNG</name>
<evidence type="ECO:0000313" key="2">
    <source>
        <dbReference type="Proteomes" id="UP000193560"/>
    </source>
</evidence>
<reference evidence="1 2" key="1">
    <citation type="submission" date="2016-07" db="EMBL/GenBank/DDBJ databases">
        <title>Pervasive Adenine N6-methylation of Active Genes in Fungi.</title>
        <authorList>
            <consortium name="DOE Joint Genome Institute"/>
            <person name="Mondo S.J."/>
            <person name="Dannebaum R.O."/>
            <person name="Kuo R.C."/>
            <person name="Labutti K."/>
            <person name="Haridas S."/>
            <person name="Kuo A."/>
            <person name="Salamov A."/>
            <person name="Ahrendt S.R."/>
            <person name="Lipzen A."/>
            <person name="Sullivan W."/>
            <person name="Andreopoulos W.B."/>
            <person name="Clum A."/>
            <person name="Lindquist E."/>
            <person name="Daum C."/>
            <person name="Ramamoorthy G.K."/>
            <person name="Gryganskyi A."/>
            <person name="Culley D."/>
            <person name="Magnuson J.K."/>
            <person name="James T.Y."/>
            <person name="O'Malley M.A."/>
            <person name="Stajich J.E."/>
            <person name="Spatafora J.W."/>
            <person name="Visel A."/>
            <person name="Grigoriev I.V."/>
        </authorList>
    </citation>
    <scope>NUCLEOTIDE SEQUENCE [LARGE SCALE GENOMIC DNA]</scope>
    <source>
        <strain evidence="1 2">NRRL 1336</strain>
    </source>
</reference>